<comment type="similarity">
    <text evidence="2">Belongs to the RNA methyltransferase RsmE family.</text>
</comment>
<proteinExistence type="inferred from homology"/>
<evidence type="ECO:0000313" key="16">
    <source>
        <dbReference type="EMBL" id="MYZ51947.1"/>
    </source>
</evidence>
<dbReference type="CDD" id="cd18084">
    <property type="entry name" value="RsmE-like"/>
    <property type="match status" value="1"/>
</dbReference>
<comment type="function">
    <text evidence="10">Specifically methylates the N3 position of the uracil ring of uridine 1498 (m3U1498) in 16S rRNA. Acts on the fully assembled 30S ribosomal subunit.</text>
</comment>
<organism evidence="16 17">
    <name type="scientific">Malikia spinosa</name>
    <dbReference type="NCBI Taxonomy" id="86180"/>
    <lineage>
        <taxon>Bacteria</taxon>
        <taxon>Pseudomonadati</taxon>
        <taxon>Pseudomonadota</taxon>
        <taxon>Betaproteobacteria</taxon>
        <taxon>Burkholderiales</taxon>
        <taxon>Comamonadaceae</taxon>
        <taxon>Malikia</taxon>
    </lineage>
</organism>
<evidence type="ECO:0000259" key="14">
    <source>
        <dbReference type="Pfam" id="PF04452"/>
    </source>
</evidence>
<evidence type="ECO:0000256" key="11">
    <source>
        <dbReference type="ARBA" id="ARBA00033196"/>
    </source>
</evidence>
<feature type="region of interest" description="Disordered" evidence="13">
    <location>
        <begin position="238"/>
        <end position="258"/>
    </location>
</feature>
<dbReference type="InterPro" id="IPR046887">
    <property type="entry name" value="RsmE_PUA-like"/>
</dbReference>
<dbReference type="EMBL" id="VYSB01000006">
    <property type="protein sequence ID" value="MYZ51947.1"/>
    <property type="molecule type" value="Genomic_DNA"/>
</dbReference>
<dbReference type="Gene3D" id="3.40.1280.10">
    <property type="match status" value="1"/>
</dbReference>
<evidence type="ECO:0000256" key="8">
    <source>
        <dbReference type="ARBA" id="ARBA00022679"/>
    </source>
</evidence>
<dbReference type="RefSeq" id="WP_161124965.1">
    <property type="nucleotide sequence ID" value="NZ_VYSB01000006.1"/>
</dbReference>
<dbReference type="AlphaFoldDB" id="A0A7C9IY57"/>
<dbReference type="PANTHER" id="PTHR30027">
    <property type="entry name" value="RIBOSOMAL RNA SMALL SUBUNIT METHYLTRANSFERASE E"/>
    <property type="match status" value="1"/>
</dbReference>
<evidence type="ECO:0000256" key="6">
    <source>
        <dbReference type="ARBA" id="ARBA00022552"/>
    </source>
</evidence>
<evidence type="ECO:0000256" key="5">
    <source>
        <dbReference type="ARBA" id="ARBA00022490"/>
    </source>
</evidence>
<accession>A0A7C9IY57</accession>
<keyword evidence="8 16" id="KW-0808">Transferase</keyword>
<dbReference type="SUPFAM" id="SSF75217">
    <property type="entry name" value="alpha/beta knot"/>
    <property type="match status" value="1"/>
</dbReference>
<feature type="compositionally biased region" description="Basic and acidic residues" evidence="13">
    <location>
        <begin position="244"/>
        <end position="258"/>
    </location>
</feature>
<dbReference type="Pfam" id="PF20260">
    <property type="entry name" value="PUA_4"/>
    <property type="match status" value="1"/>
</dbReference>
<comment type="subcellular location">
    <subcellularLocation>
        <location evidence="1">Cytoplasm</location>
    </subcellularLocation>
</comment>
<evidence type="ECO:0000256" key="3">
    <source>
        <dbReference type="ARBA" id="ARBA00012328"/>
    </source>
</evidence>
<dbReference type="NCBIfam" id="TIGR00046">
    <property type="entry name" value="RsmE family RNA methyltransferase"/>
    <property type="match status" value="1"/>
</dbReference>
<evidence type="ECO:0000256" key="2">
    <source>
        <dbReference type="ARBA" id="ARBA00005528"/>
    </source>
</evidence>
<keyword evidence="7 16" id="KW-0489">Methyltransferase</keyword>
<evidence type="ECO:0000256" key="4">
    <source>
        <dbReference type="ARBA" id="ARBA00013673"/>
    </source>
</evidence>
<keyword evidence="5" id="KW-0963">Cytoplasm</keyword>
<evidence type="ECO:0000256" key="7">
    <source>
        <dbReference type="ARBA" id="ARBA00022603"/>
    </source>
</evidence>
<dbReference type="EC" id="2.1.1.193" evidence="3"/>
<evidence type="ECO:0000313" key="17">
    <source>
        <dbReference type="Proteomes" id="UP000481947"/>
    </source>
</evidence>
<dbReference type="Pfam" id="PF04452">
    <property type="entry name" value="Methyltrans_RNA"/>
    <property type="match status" value="1"/>
</dbReference>
<feature type="non-terminal residue" evidence="16">
    <location>
        <position position="258"/>
    </location>
</feature>
<sequence>MPRIYQPKALQAGLQFELTPEGARHVQVLRLQPGDGITLFGDPVAGGEWDATVLKMGRSSVEVEVGAHQALEREPARAVHLAVGMPANDRMDWLVEKATELGVASIQPLMTERSVLRLKGERADKKQSHWQAVAVAACEQCGGNRVPLIHPVRTLDDWLRQPSPEGLLRGVLSLAPGSRPLLQVAATDPAAPLLLVHGPEGGLSPQEEQALLAQGYAPVTLGPRVLRAEYQQQRLLALGQADQAQHDPGRRHAGERAQ</sequence>
<evidence type="ECO:0000256" key="12">
    <source>
        <dbReference type="ARBA" id="ARBA00047944"/>
    </source>
</evidence>
<keyword evidence="6" id="KW-0698">rRNA processing</keyword>
<dbReference type="InterPro" id="IPR015947">
    <property type="entry name" value="PUA-like_sf"/>
</dbReference>
<name>A0A7C9IY57_9BURK</name>
<gene>
    <name evidence="16" type="ORF">F5985_07330</name>
</gene>
<feature type="domain" description="Ribosomal RNA small subunit methyltransferase E PUA-like" evidence="15">
    <location>
        <begin position="18"/>
        <end position="65"/>
    </location>
</feature>
<keyword evidence="9" id="KW-0949">S-adenosyl-L-methionine</keyword>
<dbReference type="GO" id="GO:0005737">
    <property type="term" value="C:cytoplasm"/>
    <property type="evidence" value="ECO:0007669"/>
    <property type="project" value="UniProtKB-SubCell"/>
</dbReference>
<dbReference type="InterPro" id="IPR029028">
    <property type="entry name" value="Alpha/beta_knot_MTases"/>
</dbReference>
<evidence type="ECO:0000259" key="15">
    <source>
        <dbReference type="Pfam" id="PF20260"/>
    </source>
</evidence>
<dbReference type="GO" id="GO:0070475">
    <property type="term" value="P:rRNA base methylation"/>
    <property type="evidence" value="ECO:0007669"/>
    <property type="project" value="TreeGrafter"/>
</dbReference>
<comment type="catalytic activity">
    <reaction evidence="12">
        <text>uridine(1498) in 16S rRNA + S-adenosyl-L-methionine = N(3)-methyluridine(1498) in 16S rRNA + S-adenosyl-L-homocysteine + H(+)</text>
        <dbReference type="Rhea" id="RHEA:42920"/>
        <dbReference type="Rhea" id="RHEA-COMP:10283"/>
        <dbReference type="Rhea" id="RHEA-COMP:10284"/>
        <dbReference type="ChEBI" id="CHEBI:15378"/>
        <dbReference type="ChEBI" id="CHEBI:57856"/>
        <dbReference type="ChEBI" id="CHEBI:59789"/>
        <dbReference type="ChEBI" id="CHEBI:65315"/>
        <dbReference type="ChEBI" id="CHEBI:74502"/>
        <dbReference type="EC" id="2.1.1.193"/>
    </reaction>
</comment>
<dbReference type="InterPro" id="IPR046886">
    <property type="entry name" value="RsmE_MTase_dom"/>
</dbReference>
<evidence type="ECO:0000256" key="10">
    <source>
        <dbReference type="ARBA" id="ARBA00025699"/>
    </source>
</evidence>
<dbReference type="GO" id="GO:0070042">
    <property type="term" value="F:rRNA (uridine-N3-)-methyltransferase activity"/>
    <property type="evidence" value="ECO:0007669"/>
    <property type="project" value="TreeGrafter"/>
</dbReference>
<dbReference type="InterPro" id="IPR006700">
    <property type="entry name" value="RsmE"/>
</dbReference>
<dbReference type="NCBIfam" id="NF008692">
    <property type="entry name" value="PRK11713.1-5"/>
    <property type="match status" value="1"/>
</dbReference>
<dbReference type="PANTHER" id="PTHR30027:SF3">
    <property type="entry name" value="16S RRNA (URACIL(1498)-N(3))-METHYLTRANSFERASE"/>
    <property type="match status" value="1"/>
</dbReference>
<dbReference type="InterPro" id="IPR029026">
    <property type="entry name" value="tRNA_m1G_MTases_N"/>
</dbReference>
<reference evidence="16 17" key="1">
    <citation type="submission" date="2019-09" db="EMBL/GenBank/DDBJ databases">
        <title>Identification of Malikia spinosa a prominent benzene-, toluene-, and ethylbenzene-degrading bacterium: enrichment, isolation and whole genome sequencing.</title>
        <authorList>
            <person name="Tancsics A."/>
            <person name="Revesz F."/>
            <person name="Kriszt B."/>
        </authorList>
    </citation>
    <scope>NUCLEOTIDE SEQUENCE [LARGE SCALE GENOMIC DNA]</scope>
    <source>
        <strain evidence="16 17">AB6</strain>
    </source>
</reference>
<evidence type="ECO:0000256" key="1">
    <source>
        <dbReference type="ARBA" id="ARBA00004496"/>
    </source>
</evidence>
<feature type="domain" description="Ribosomal RNA small subunit methyltransferase E methyltransferase" evidence="14">
    <location>
        <begin position="75"/>
        <end position="229"/>
    </location>
</feature>
<dbReference type="Proteomes" id="UP000481947">
    <property type="component" value="Unassembled WGS sequence"/>
</dbReference>
<dbReference type="Gene3D" id="2.40.240.20">
    <property type="entry name" value="Hypothetical PUA domain-like, domain 1"/>
    <property type="match status" value="1"/>
</dbReference>
<protein>
    <recommendedName>
        <fullName evidence="4">Ribosomal RNA small subunit methyltransferase E</fullName>
        <ecNumber evidence="3">2.1.1.193</ecNumber>
    </recommendedName>
    <alternativeName>
        <fullName evidence="11">16S rRNA m3U1498 methyltransferase</fullName>
    </alternativeName>
</protein>
<evidence type="ECO:0000256" key="13">
    <source>
        <dbReference type="SAM" id="MobiDB-lite"/>
    </source>
</evidence>
<dbReference type="SUPFAM" id="SSF88697">
    <property type="entry name" value="PUA domain-like"/>
    <property type="match status" value="1"/>
</dbReference>
<dbReference type="PIRSF" id="PIRSF015601">
    <property type="entry name" value="MTase_slr0722"/>
    <property type="match status" value="1"/>
</dbReference>
<comment type="caution">
    <text evidence="16">The sequence shown here is derived from an EMBL/GenBank/DDBJ whole genome shotgun (WGS) entry which is preliminary data.</text>
</comment>
<evidence type="ECO:0000256" key="9">
    <source>
        <dbReference type="ARBA" id="ARBA00022691"/>
    </source>
</evidence>